<evidence type="ECO:0008006" key="3">
    <source>
        <dbReference type="Google" id="ProtNLM"/>
    </source>
</evidence>
<keyword evidence="2" id="KW-1185">Reference proteome</keyword>
<gene>
    <name evidence="1" type="ordered locus">GOX2434</name>
</gene>
<name>Q5FN82_GLUOX</name>
<dbReference type="RefSeq" id="WP_011253933.1">
    <property type="nucleotide sequence ID" value="NC_006677.1"/>
</dbReference>
<dbReference type="Proteomes" id="UP000006375">
    <property type="component" value="Chromosome"/>
</dbReference>
<dbReference type="eggNOG" id="ENOG502ZWDG">
    <property type="taxonomic scope" value="Bacteria"/>
</dbReference>
<sequence length="391" mass="43090">MSDTTIVIGHSSQRKPFRTPVCRVLVNGVEPTGYYPTSVTIQRTRYARCDTVDLSFSIDRGAISTNGYWFDLADPASGQTLADIPIIVEMRDQETAGSQWTRMFTGFVDHVSFDPGASTLQITGRDYLAKLMDLRVMDAWLNKTGPELVTAAITAAGLTPSVTLPGGYEGQYWQIEHKRQSSAAQHRFQTAFDLARYVANGSNCDLYADGQTIVCAPYTKASDSSAVIHPLPYHDAKDGSPIKVNVLSMMMERDYQIAKGVEVHCISWDSKQRIKAEVYFSATGVSKTKSLDNGMLHSFRFPGLKQDMLLAKAQMLYKQIVAHERTVSLSIPGLLSLSPRQFFRIGGTGTTWDGTIDVDAVTTNFTPGGSFTQSVTLRNRSTADNEDGEYD</sequence>
<dbReference type="KEGG" id="gox:GOX2434"/>
<dbReference type="AlphaFoldDB" id="Q5FN82"/>
<evidence type="ECO:0000313" key="2">
    <source>
        <dbReference type="Proteomes" id="UP000006375"/>
    </source>
</evidence>
<organism evidence="1 2">
    <name type="scientific">Gluconobacter oxydans (strain 621H)</name>
    <name type="common">Gluconobacter suboxydans</name>
    <dbReference type="NCBI Taxonomy" id="290633"/>
    <lineage>
        <taxon>Bacteria</taxon>
        <taxon>Pseudomonadati</taxon>
        <taxon>Pseudomonadota</taxon>
        <taxon>Alphaproteobacteria</taxon>
        <taxon>Acetobacterales</taxon>
        <taxon>Acetobacteraceae</taxon>
        <taxon>Gluconobacter</taxon>
    </lineage>
</organism>
<evidence type="ECO:0000313" key="1">
    <source>
        <dbReference type="EMBL" id="AAW62165.1"/>
    </source>
</evidence>
<dbReference type="STRING" id="290633.GOX2434"/>
<reference evidence="1 2" key="1">
    <citation type="journal article" date="2005" name="Nat. Biotechnol.">
        <title>Complete genome sequence of the acetic acid bacterium Gluconobacter oxydans.</title>
        <authorList>
            <person name="Prust C."/>
            <person name="Hoffmeister M."/>
            <person name="Liesegang H."/>
            <person name="Wiezer A."/>
            <person name="Fricke W.F."/>
            <person name="Ehrenreich A."/>
            <person name="Gottschalk G."/>
            <person name="Deppenmeier U."/>
        </authorList>
    </citation>
    <scope>NUCLEOTIDE SEQUENCE [LARGE SCALE GENOMIC DNA]</scope>
    <source>
        <strain evidence="1 2">621H</strain>
    </source>
</reference>
<protein>
    <recommendedName>
        <fullName evidence="3">Phage protein D</fullName>
    </recommendedName>
</protein>
<dbReference type="EMBL" id="CP000009">
    <property type="protein sequence ID" value="AAW62165.1"/>
    <property type="molecule type" value="Genomic_DNA"/>
</dbReference>
<proteinExistence type="predicted"/>
<accession>Q5FN82</accession>
<dbReference type="SUPFAM" id="SSF69279">
    <property type="entry name" value="Phage tail proteins"/>
    <property type="match status" value="1"/>
</dbReference>
<dbReference type="HOGENOM" id="CLU_060285_0_0_5"/>